<dbReference type="RefSeq" id="WP_084879080.1">
    <property type="nucleotide sequence ID" value="NZ_JAGGMY010000002.1"/>
</dbReference>
<keyword evidence="1" id="KW-0805">Transcription regulation</keyword>
<protein>
    <submittedName>
        <fullName evidence="5">DNA-binding transcriptional regulator RamA</fullName>
    </submittedName>
</protein>
<dbReference type="GO" id="GO:0043565">
    <property type="term" value="F:sequence-specific DNA binding"/>
    <property type="evidence" value="ECO:0007669"/>
    <property type="project" value="InterPro"/>
</dbReference>
<evidence type="ECO:0000313" key="5">
    <source>
        <dbReference type="EMBL" id="ORM89370.1"/>
    </source>
</evidence>
<evidence type="ECO:0000256" key="3">
    <source>
        <dbReference type="ARBA" id="ARBA00023163"/>
    </source>
</evidence>
<evidence type="ECO:0000256" key="1">
    <source>
        <dbReference type="ARBA" id="ARBA00023015"/>
    </source>
</evidence>
<dbReference type="Proteomes" id="UP000193749">
    <property type="component" value="Unassembled WGS sequence"/>
</dbReference>
<dbReference type="InterPro" id="IPR020449">
    <property type="entry name" value="Tscrpt_reg_AraC-type_HTH"/>
</dbReference>
<comment type="caution">
    <text evidence="5">The sequence shown here is derived from an EMBL/GenBank/DDBJ whole genome shotgun (WGS) entry which is preliminary data.</text>
</comment>
<dbReference type="EMBL" id="MLJI01000002">
    <property type="protein sequence ID" value="ORM89370.1"/>
    <property type="molecule type" value="Genomic_DNA"/>
</dbReference>
<dbReference type="AlphaFoldDB" id="A0A1X1EKA5"/>
<dbReference type="PANTHER" id="PTHR47504">
    <property type="entry name" value="RIGHT ORIGIN-BINDING PROTEIN"/>
    <property type="match status" value="1"/>
</dbReference>
<dbReference type="InterPro" id="IPR050959">
    <property type="entry name" value="MarA-like"/>
</dbReference>
<reference evidence="5 6" key="1">
    <citation type="journal article" date="2017" name="Antonie Van Leeuwenhoek">
        <title>Phylogenomic resolution of the bacterial genus Pantoea and its relationship with Erwinia and Tatumella.</title>
        <authorList>
            <person name="Palmer M."/>
            <person name="Steenkamp E.T."/>
            <person name="Coetzee M.P."/>
            <person name="Chan W.Y."/>
            <person name="van Zyl E."/>
            <person name="De Maayer P."/>
            <person name="Coutinho T.A."/>
            <person name="Blom J."/>
            <person name="Smits T.H."/>
            <person name="Duffy B."/>
            <person name="Venter S.N."/>
        </authorList>
    </citation>
    <scope>NUCLEOTIDE SEQUENCE [LARGE SCALE GENOMIC DNA]</scope>
    <source>
        <strain evidence="5 6">LMG 2657</strain>
    </source>
</reference>
<dbReference type="InterPro" id="IPR018062">
    <property type="entry name" value="HTH_AraC-typ_CS"/>
</dbReference>
<evidence type="ECO:0000256" key="2">
    <source>
        <dbReference type="ARBA" id="ARBA00023125"/>
    </source>
</evidence>
<dbReference type="GO" id="GO:0003700">
    <property type="term" value="F:DNA-binding transcription factor activity"/>
    <property type="evidence" value="ECO:0007669"/>
    <property type="project" value="InterPro"/>
</dbReference>
<keyword evidence="6" id="KW-1185">Reference proteome</keyword>
<sequence>MVIHKDTVNELMVWIDRNIHLPLVISAVATKAGYSKWHLQRLFKRETQQTLGEYIRKRRVILAASELASSHGSILEIALKYGFDSQQSFTRSFTKYFQEPPAKWRREHYSPELS</sequence>
<proteinExistence type="predicted"/>
<accession>A0A1X1EKA5</accession>
<dbReference type="PROSITE" id="PS01124">
    <property type="entry name" value="HTH_ARAC_FAMILY_2"/>
    <property type="match status" value="1"/>
</dbReference>
<dbReference type="PANTHER" id="PTHR47504:SF5">
    <property type="entry name" value="RIGHT ORIGIN-BINDING PROTEIN"/>
    <property type="match status" value="1"/>
</dbReference>
<name>A0A1X1EKA5_PANCY</name>
<gene>
    <name evidence="5" type="ORF">HA50_22250</name>
</gene>
<dbReference type="PRINTS" id="PR00032">
    <property type="entry name" value="HTHARAC"/>
</dbReference>
<dbReference type="SMART" id="SM00342">
    <property type="entry name" value="HTH_ARAC"/>
    <property type="match status" value="1"/>
</dbReference>
<dbReference type="InterPro" id="IPR009057">
    <property type="entry name" value="Homeodomain-like_sf"/>
</dbReference>
<organism evidence="5 6">
    <name type="scientific">Pantoea cypripedii</name>
    <name type="common">Pectobacterium cypripedii</name>
    <name type="synonym">Erwinia cypripedii</name>
    <dbReference type="NCBI Taxonomy" id="55209"/>
    <lineage>
        <taxon>Bacteria</taxon>
        <taxon>Pseudomonadati</taxon>
        <taxon>Pseudomonadota</taxon>
        <taxon>Gammaproteobacteria</taxon>
        <taxon>Enterobacterales</taxon>
        <taxon>Erwiniaceae</taxon>
        <taxon>Pantoea</taxon>
    </lineage>
</organism>
<keyword evidence="3" id="KW-0804">Transcription</keyword>
<keyword evidence="2 5" id="KW-0238">DNA-binding</keyword>
<dbReference type="PROSITE" id="PS00041">
    <property type="entry name" value="HTH_ARAC_FAMILY_1"/>
    <property type="match status" value="1"/>
</dbReference>
<dbReference type="SUPFAM" id="SSF46689">
    <property type="entry name" value="Homeodomain-like"/>
    <property type="match status" value="2"/>
</dbReference>
<dbReference type="Pfam" id="PF12833">
    <property type="entry name" value="HTH_18"/>
    <property type="match status" value="1"/>
</dbReference>
<dbReference type="Gene3D" id="1.10.10.60">
    <property type="entry name" value="Homeodomain-like"/>
    <property type="match status" value="2"/>
</dbReference>
<feature type="domain" description="HTH araC/xylS-type" evidence="4">
    <location>
        <begin position="9"/>
        <end position="107"/>
    </location>
</feature>
<dbReference type="InterPro" id="IPR018060">
    <property type="entry name" value="HTH_AraC"/>
</dbReference>
<evidence type="ECO:0000259" key="4">
    <source>
        <dbReference type="PROSITE" id="PS01124"/>
    </source>
</evidence>
<evidence type="ECO:0000313" key="6">
    <source>
        <dbReference type="Proteomes" id="UP000193749"/>
    </source>
</evidence>
<dbReference type="STRING" id="55209.HA50_22250"/>